<feature type="transmembrane region" description="Helical" evidence="1">
    <location>
        <begin position="12"/>
        <end position="30"/>
    </location>
</feature>
<feature type="transmembrane region" description="Helical" evidence="1">
    <location>
        <begin position="50"/>
        <end position="69"/>
    </location>
</feature>
<evidence type="ECO:0000313" key="2">
    <source>
        <dbReference type="EMBL" id="SLN29785.1"/>
    </source>
</evidence>
<keyword evidence="1" id="KW-0472">Membrane</keyword>
<feature type="transmembrane region" description="Helical" evidence="1">
    <location>
        <begin position="134"/>
        <end position="155"/>
    </location>
</feature>
<proteinExistence type="predicted"/>
<accession>A0A1Y5S194</accession>
<name>A0A1Y5S194_9RHOB</name>
<dbReference type="RefSeq" id="WP_085891628.1">
    <property type="nucleotide sequence ID" value="NZ_FWFL01000003.1"/>
</dbReference>
<keyword evidence="3" id="KW-1185">Reference proteome</keyword>
<evidence type="ECO:0000256" key="1">
    <source>
        <dbReference type="SAM" id="Phobius"/>
    </source>
</evidence>
<keyword evidence="1" id="KW-1133">Transmembrane helix</keyword>
<protein>
    <submittedName>
        <fullName evidence="2">Uncharacterized protein</fullName>
    </submittedName>
</protein>
<organism evidence="2 3">
    <name type="scientific">Roseovarius litorisediminis</name>
    <dbReference type="NCBI Taxonomy" id="1312363"/>
    <lineage>
        <taxon>Bacteria</taxon>
        <taxon>Pseudomonadati</taxon>
        <taxon>Pseudomonadota</taxon>
        <taxon>Alphaproteobacteria</taxon>
        <taxon>Rhodobacterales</taxon>
        <taxon>Roseobacteraceae</taxon>
        <taxon>Roseovarius</taxon>
    </lineage>
</organism>
<dbReference type="AlphaFoldDB" id="A0A1Y5S194"/>
<sequence>MSQSQLHKVDLFLILLIFVTLAVTVAIYIWNTDYFYLSFAAEDRLVENGTALFLLVASFVLASNARSLCHKQRVRVALFTAFYALLFFAASGEEISWGQRIFGWESSEFVRTHNNQGETNLHNMIVFGKPLSKTLFGGGLTTVLLVYLVVFPVLYPRIAFIKRLADWFAVPVPGMRHAALAVIASLVIASIDVARKWEVYELVFSILAVSTFLLPQNRDKVV</sequence>
<dbReference type="EMBL" id="FWFL01000003">
    <property type="protein sequence ID" value="SLN29785.1"/>
    <property type="molecule type" value="Genomic_DNA"/>
</dbReference>
<reference evidence="2 3" key="1">
    <citation type="submission" date="2017-03" db="EMBL/GenBank/DDBJ databases">
        <authorList>
            <person name="Afonso C.L."/>
            <person name="Miller P.J."/>
            <person name="Scott M.A."/>
            <person name="Spackman E."/>
            <person name="Goraichik I."/>
            <person name="Dimitrov K.M."/>
            <person name="Suarez D.L."/>
            <person name="Swayne D.E."/>
        </authorList>
    </citation>
    <scope>NUCLEOTIDE SEQUENCE [LARGE SCALE GENOMIC DNA]</scope>
    <source>
        <strain evidence="2 3">CECT 8287</strain>
    </source>
</reference>
<keyword evidence="1" id="KW-0812">Transmembrane</keyword>
<gene>
    <name evidence="2" type="ORF">PEL8287_01368</name>
</gene>
<evidence type="ECO:0000313" key="3">
    <source>
        <dbReference type="Proteomes" id="UP000193827"/>
    </source>
</evidence>
<feature type="transmembrane region" description="Helical" evidence="1">
    <location>
        <begin position="76"/>
        <end position="92"/>
    </location>
</feature>
<dbReference type="OrthoDB" id="7067875at2"/>
<dbReference type="Proteomes" id="UP000193827">
    <property type="component" value="Unassembled WGS sequence"/>
</dbReference>